<reference evidence="12" key="1">
    <citation type="submission" date="2023-03" db="EMBL/GenBank/DDBJ databases">
        <title>Borrelidin-producing and root-colonizing Streptomyces rochei is a potent biopesticide for soil-borne oomycete-caused plant diseases.</title>
        <authorList>
            <person name="Zhou D."/>
            <person name="Wang X."/>
            <person name="Navarro-Munoz J.C."/>
            <person name="Li W."/>
            <person name="Li J."/>
            <person name="Jiu M."/>
            <person name="Deng S."/>
            <person name="Ye Y."/>
            <person name="Daly P."/>
            <person name="Wei L."/>
        </authorList>
    </citation>
    <scope>NUCLEOTIDE SEQUENCE</scope>
    <source>
        <strain evidence="12">JK1</strain>
    </source>
</reference>
<evidence type="ECO:0000256" key="8">
    <source>
        <dbReference type="PROSITE-ProRule" id="PRU01091"/>
    </source>
</evidence>
<feature type="compositionally biased region" description="Low complexity" evidence="10">
    <location>
        <begin position="442"/>
        <end position="466"/>
    </location>
</feature>
<dbReference type="InterPro" id="IPR058852">
    <property type="entry name" value="HTH_77"/>
</dbReference>
<evidence type="ECO:0000256" key="9">
    <source>
        <dbReference type="SAM" id="Coils"/>
    </source>
</evidence>
<dbReference type="FunFam" id="1.25.40.10:FF:000222">
    <property type="entry name" value="SARP family transcriptional regulator"/>
    <property type="match status" value="1"/>
</dbReference>
<feature type="compositionally biased region" description="Polar residues" evidence="10">
    <location>
        <begin position="276"/>
        <end position="288"/>
    </location>
</feature>
<dbReference type="SUPFAM" id="SSF46894">
    <property type="entry name" value="C-terminal effector domain of the bipartite response regulators"/>
    <property type="match status" value="1"/>
</dbReference>
<dbReference type="Gene3D" id="3.40.50.300">
    <property type="entry name" value="P-loop containing nucleotide triphosphate hydrolases"/>
    <property type="match status" value="1"/>
</dbReference>
<dbReference type="EMBL" id="CP121271">
    <property type="protein sequence ID" value="WMC86095.1"/>
    <property type="molecule type" value="Genomic_DNA"/>
</dbReference>
<dbReference type="Pfam" id="PF25872">
    <property type="entry name" value="HTH_77"/>
    <property type="match status" value="1"/>
</dbReference>
<keyword evidence="6 8" id="KW-0238">DNA-binding</keyword>
<evidence type="ECO:0000256" key="3">
    <source>
        <dbReference type="ARBA" id="ARBA00022840"/>
    </source>
</evidence>
<dbReference type="PANTHER" id="PTHR47691:SF3">
    <property type="entry name" value="HTH-TYPE TRANSCRIPTIONAL REGULATOR RV0890C-RELATED"/>
    <property type="match status" value="1"/>
</dbReference>
<feature type="compositionally biased region" description="Low complexity" evidence="10">
    <location>
        <begin position="415"/>
        <end position="431"/>
    </location>
</feature>
<dbReference type="Pfam" id="PF03704">
    <property type="entry name" value="BTAD"/>
    <property type="match status" value="1"/>
</dbReference>
<dbReference type="Gene3D" id="1.10.10.10">
    <property type="entry name" value="Winged helix-like DNA-binding domain superfamily/Winged helix DNA-binding domain"/>
    <property type="match status" value="1"/>
</dbReference>
<protein>
    <submittedName>
        <fullName evidence="12">BTAD domain-containing putative transcriptional regulator</fullName>
    </submittedName>
</protein>
<dbReference type="InterPro" id="IPR011990">
    <property type="entry name" value="TPR-like_helical_dom_sf"/>
</dbReference>
<organism evidence="12 13">
    <name type="scientific">Streptomyces rochei</name>
    <name type="common">Streptomyces parvullus</name>
    <dbReference type="NCBI Taxonomy" id="1928"/>
    <lineage>
        <taxon>Bacteria</taxon>
        <taxon>Bacillati</taxon>
        <taxon>Actinomycetota</taxon>
        <taxon>Actinomycetes</taxon>
        <taxon>Kitasatosporales</taxon>
        <taxon>Streptomycetaceae</taxon>
        <taxon>Streptomyces</taxon>
        <taxon>Streptomyces rochei group</taxon>
    </lineage>
</organism>
<dbReference type="GO" id="GO:0006355">
    <property type="term" value="P:regulation of DNA-templated transcription"/>
    <property type="evidence" value="ECO:0007669"/>
    <property type="project" value="InterPro"/>
</dbReference>
<dbReference type="GO" id="GO:0005524">
    <property type="term" value="F:ATP binding"/>
    <property type="evidence" value="ECO:0007669"/>
    <property type="project" value="UniProtKB-KW"/>
</dbReference>
<comment type="similarity">
    <text evidence="1">Belongs to the AfsR/DnrI/RedD regulatory family.</text>
</comment>
<dbReference type="SMART" id="SM00862">
    <property type="entry name" value="Trans_reg_C"/>
    <property type="match status" value="1"/>
</dbReference>
<keyword evidence="2" id="KW-0547">Nucleotide-binding</keyword>
<evidence type="ECO:0000256" key="4">
    <source>
        <dbReference type="ARBA" id="ARBA00023012"/>
    </source>
</evidence>
<evidence type="ECO:0000313" key="12">
    <source>
        <dbReference type="EMBL" id="WMC86095.1"/>
    </source>
</evidence>
<dbReference type="FunFam" id="3.40.50.300:FF:001666">
    <property type="entry name" value="LuxR family transcriptional regulator"/>
    <property type="match status" value="1"/>
</dbReference>
<feature type="compositionally biased region" description="Low complexity" evidence="10">
    <location>
        <begin position="353"/>
        <end position="365"/>
    </location>
</feature>
<name>A0AAX3ZH40_STRRO</name>
<feature type="DNA-binding region" description="OmpR/PhoB-type" evidence="8">
    <location>
        <begin position="1"/>
        <end position="93"/>
    </location>
</feature>
<dbReference type="InterPro" id="IPR016032">
    <property type="entry name" value="Sig_transdc_resp-reg_C-effctor"/>
</dbReference>
<feature type="compositionally biased region" description="Low complexity" evidence="10">
    <location>
        <begin position="473"/>
        <end position="507"/>
    </location>
</feature>
<keyword evidence="7" id="KW-0804">Transcription</keyword>
<keyword evidence="4" id="KW-0902">Two-component regulatory system</keyword>
<keyword evidence="9" id="KW-0175">Coiled coil</keyword>
<evidence type="ECO:0000259" key="11">
    <source>
        <dbReference type="PROSITE" id="PS51755"/>
    </source>
</evidence>
<dbReference type="InterPro" id="IPR027417">
    <property type="entry name" value="P-loop_NTPase"/>
</dbReference>
<sequence>MGAVRYRILGTTQALRSDGTAVPVGGARLRALLTVLALRAGRTVPAGLLVEEVWAGDPPADAPGALQALVGRLRRALGADAVASADGGYRLTAGPDDVDLHRFDRLAGEGTRALADGDPAKAAVVLDDALSLWRAPALADLPDRTAEAARWETRHLDVLRARHTAALDLGQAEHSLPELTALCDGHPLDESLQALRLRALRDTGRTAEALAAYDDVRRLLADRLGADPGPELRALHARLLNPAPFAPPSDARRHAPPTAPAAGPGTPTSPGTASTQGASASPGVPTTQGSPVPQGPPASPGAPAEPLPPSAAGDPPAASTDSATGPSAGTGDDGAADPSAGTGDEGVTGPSVRAGAFAHPAGPAAPGAPRPTTPAGPEGDAGPGGRTGSKGQAGPERHREPGASRPATTARPGDTADPGATHPGGPADPGGAYPPSPPGPAAYPSGEASAGPAAYPGGEASAGPAAHPDREASAGPGASRPSASARPAAYPDRVASAGPGAPDPSASVDAAGYSDHEASAGPAAHPDHEASAGPAAYPDRVASAASGSGGPEGVATSRPRGNLRARLTSFVGRDADLEALRGDLAAARLVTLLGPGGAGKTRLSQEAAEGAGEPARDGAWLAELAPVDDPGAVPEAVLTALGARETVLYGAGAEEMRAVAVSDRQATAVERLVEHCGRRRMLIVLDNCEHVVDAAARLAEELLARCPNLTVLATSREPLGVPGELLRPVEPLPEPAALRLLADRGAAARPGFRPDADEETAAACAEICRRLDGLPLAIELAAARLRMLTPRQIADRLDDRFRLLTSGSRTVLPRQQTLRAVVDWSWELLDEEEREVLRRLSVFAGGCDLAAAEAVCGPAALQALGSLVDKSLVVAAPSGDGMRYRLLETVAEYAGERLDETGGRAAAERAHLTYYRELARTTDPLLRGPRQLAAIERLEREYENLRTALRHAIAERDEQEALSLSLSLVWYWQMRDLRVEARNWFSEVMALGPDPFAEPARRAEPVWERCTAAPPPMTGEVLAEARRGVHLAHLACMDTELDAWQSPAARRKLRVIAETYEPGMPQTCFPPGLLWFFAVMLSGDMERLREIMDASVRTCRETPGYDWALAGSLQMRANFLANRTEWAGDATSDADEALEIYRRLGDAWGTAEALAARAEARERKGEFRLAAADYRAAARHAERLGAHAQVDVLEARLGSVLLEAGEGEEGERILCAVIDRTDGAGHSGAMPAARLFLAGWLGMTGRTAEAREQLRLLREDFAISHFIVFDAFILAAEAWVATLEDRHLECLEKVRKSLERADDPLSAAIAPHMRSGYLTIAAMALARVDGGRRAADAARCIGAADAMLPPEHVAMGLERDARARAAGRVREVLDAEAYEAAYHEGAGLSPRDAVALV</sequence>
<feature type="domain" description="OmpR/PhoB-type" evidence="11">
    <location>
        <begin position="1"/>
        <end position="93"/>
    </location>
</feature>
<dbReference type="SMART" id="SM01043">
    <property type="entry name" value="BTAD"/>
    <property type="match status" value="1"/>
</dbReference>
<evidence type="ECO:0000256" key="7">
    <source>
        <dbReference type="ARBA" id="ARBA00023163"/>
    </source>
</evidence>
<feature type="compositionally biased region" description="Gly residues" evidence="10">
    <location>
        <begin position="379"/>
        <end position="388"/>
    </location>
</feature>
<dbReference type="InterPro" id="IPR001867">
    <property type="entry name" value="OmpR/PhoB-type_DNA-bd"/>
</dbReference>
<accession>A0AAX3ZH40</accession>
<dbReference type="PROSITE" id="PS51755">
    <property type="entry name" value="OMPR_PHOB"/>
    <property type="match status" value="1"/>
</dbReference>
<dbReference type="PANTHER" id="PTHR47691">
    <property type="entry name" value="REGULATOR-RELATED"/>
    <property type="match status" value="1"/>
</dbReference>
<feature type="region of interest" description="Disordered" evidence="10">
    <location>
        <begin position="243"/>
        <end position="560"/>
    </location>
</feature>
<feature type="compositionally biased region" description="Pro residues" evidence="10">
    <location>
        <begin position="432"/>
        <end position="441"/>
    </location>
</feature>
<dbReference type="GeneID" id="90942595"/>
<keyword evidence="5" id="KW-0805">Transcription regulation</keyword>
<keyword evidence="3" id="KW-0067">ATP-binding</keyword>
<dbReference type="GO" id="GO:0003677">
    <property type="term" value="F:DNA binding"/>
    <property type="evidence" value="ECO:0007669"/>
    <property type="project" value="UniProtKB-UniRule"/>
</dbReference>
<dbReference type="PRINTS" id="PR00364">
    <property type="entry name" value="DISEASERSIST"/>
</dbReference>
<proteinExistence type="inferred from homology"/>
<dbReference type="InterPro" id="IPR005158">
    <property type="entry name" value="BTAD"/>
</dbReference>
<dbReference type="RefSeq" id="WP_306691862.1">
    <property type="nucleotide sequence ID" value="NZ_CP121271.1"/>
</dbReference>
<dbReference type="GO" id="GO:0000160">
    <property type="term" value="P:phosphorelay signal transduction system"/>
    <property type="evidence" value="ECO:0007669"/>
    <property type="project" value="UniProtKB-KW"/>
</dbReference>
<feature type="coiled-coil region" evidence="9">
    <location>
        <begin position="935"/>
        <end position="962"/>
    </location>
</feature>
<dbReference type="SUPFAM" id="SSF52540">
    <property type="entry name" value="P-loop containing nucleoside triphosphate hydrolases"/>
    <property type="match status" value="1"/>
</dbReference>
<evidence type="ECO:0000256" key="10">
    <source>
        <dbReference type="SAM" id="MobiDB-lite"/>
    </source>
</evidence>
<feature type="compositionally biased region" description="Low complexity" evidence="10">
    <location>
        <begin position="260"/>
        <end position="275"/>
    </location>
</feature>
<gene>
    <name evidence="12" type="ORF">P7W03_11185</name>
</gene>
<evidence type="ECO:0000256" key="1">
    <source>
        <dbReference type="ARBA" id="ARBA00005820"/>
    </source>
</evidence>
<dbReference type="SUPFAM" id="SSF48452">
    <property type="entry name" value="TPR-like"/>
    <property type="match status" value="2"/>
</dbReference>
<dbReference type="Proteomes" id="UP001231701">
    <property type="component" value="Chromosome"/>
</dbReference>
<dbReference type="CDD" id="cd15831">
    <property type="entry name" value="BTAD"/>
    <property type="match status" value="1"/>
</dbReference>
<dbReference type="InterPro" id="IPR036388">
    <property type="entry name" value="WH-like_DNA-bd_sf"/>
</dbReference>
<evidence type="ECO:0000256" key="5">
    <source>
        <dbReference type="ARBA" id="ARBA00023015"/>
    </source>
</evidence>
<evidence type="ECO:0000256" key="2">
    <source>
        <dbReference type="ARBA" id="ARBA00022741"/>
    </source>
</evidence>
<feature type="compositionally biased region" description="Low complexity" evidence="10">
    <location>
        <begin position="310"/>
        <end position="323"/>
    </location>
</feature>
<dbReference type="Gene3D" id="1.25.40.10">
    <property type="entry name" value="Tetratricopeptide repeat domain"/>
    <property type="match status" value="2"/>
</dbReference>
<evidence type="ECO:0000313" key="13">
    <source>
        <dbReference type="Proteomes" id="UP001231701"/>
    </source>
</evidence>
<feature type="compositionally biased region" description="Pro residues" evidence="10">
    <location>
        <begin position="293"/>
        <end position="309"/>
    </location>
</feature>
<evidence type="ECO:0000256" key="6">
    <source>
        <dbReference type="ARBA" id="ARBA00023125"/>
    </source>
</evidence>